<evidence type="ECO:0000313" key="1">
    <source>
        <dbReference type="EMBL" id="TYA11868.1"/>
    </source>
</evidence>
<dbReference type="AlphaFoldDB" id="A0A5D0CQ47"/>
<evidence type="ECO:0000313" key="2">
    <source>
        <dbReference type="Proteomes" id="UP000325218"/>
    </source>
</evidence>
<proteinExistence type="predicted"/>
<dbReference type="OrthoDB" id="2617970at2"/>
<dbReference type="Proteomes" id="UP000325218">
    <property type="component" value="Unassembled WGS sequence"/>
</dbReference>
<accession>A0A5D0CQ47</accession>
<keyword evidence="2" id="KW-1185">Reference proteome</keyword>
<reference evidence="1 2" key="1">
    <citation type="submission" date="2019-08" db="EMBL/GenBank/DDBJ databases">
        <title>Genome sequencing of Paenibacillus faecis DSM 23593(T).</title>
        <authorList>
            <person name="Kook J.-K."/>
            <person name="Park S.-N."/>
            <person name="Lim Y.K."/>
        </authorList>
    </citation>
    <scope>NUCLEOTIDE SEQUENCE [LARGE SCALE GENOMIC DNA]</scope>
    <source>
        <strain evidence="1 2">DSM 23593</strain>
    </source>
</reference>
<name>A0A5D0CQ47_9BACL</name>
<comment type="caution">
    <text evidence="1">The sequence shown here is derived from an EMBL/GenBank/DDBJ whole genome shotgun (WGS) entry which is preliminary data.</text>
</comment>
<dbReference type="EMBL" id="VSDO01000003">
    <property type="protein sequence ID" value="TYA11868.1"/>
    <property type="molecule type" value="Genomic_DNA"/>
</dbReference>
<dbReference type="RefSeq" id="WP_148452907.1">
    <property type="nucleotide sequence ID" value="NZ_VSDO01000003.1"/>
</dbReference>
<sequence length="196" mass="22895">MIFYVDGNKKATLNPSIEELDKWWRQETAEIYSGDRLIHYVEVDGQKLYSSYEQFIVNNINIIEKIDINTISLLESIDDTEISLNNYLVNFIPAVNEISDSFYGDVNEEVWQKFSEVIQGLEWIMQALQFERTLYLRLGSSVPDYLSVVEILEKALGELEQSMNNQDYVSVGDILQYELAQNLQRFQLRTAKREQT</sequence>
<organism evidence="1 2">
    <name type="scientific">Paenibacillus faecis</name>
    <dbReference type="NCBI Taxonomy" id="862114"/>
    <lineage>
        <taxon>Bacteria</taxon>
        <taxon>Bacillati</taxon>
        <taxon>Bacillota</taxon>
        <taxon>Bacilli</taxon>
        <taxon>Bacillales</taxon>
        <taxon>Paenibacillaceae</taxon>
        <taxon>Paenibacillus</taxon>
    </lineage>
</organism>
<gene>
    <name evidence="1" type="ORF">FRY98_14045</name>
</gene>
<protein>
    <submittedName>
        <fullName evidence="1">Uncharacterized protein</fullName>
    </submittedName>
</protein>